<reference evidence="1" key="1">
    <citation type="journal article" date="2023" name="Front. Mar. Sci.">
        <title>A new Merluccius polli reference genome to investigate the effects of global change in West African waters.</title>
        <authorList>
            <person name="Mateo J.L."/>
            <person name="Blanco-Fernandez C."/>
            <person name="Garcia-Vazquez E."/>
            <person name="Machado-Schiaffino G."/>
        </authorList>
    </citation>
    <scope>NUCLEOTIDE SEQUENCE</scope>
    <source>
        <strain evidence="1">C29</strain>
        <tissue evidence="1">Fin</tissue>
    </source>
</reference>
<accession>A0AA47ML68</accession>
<keyword evidence="2" id="KW-1185">Reference proteome</keyword>
<name>A0AA47ML68_MERPO</name>
<evidence type="ECO:0000313" key="2">
    <source>
        <dbReference type="Proteomes" id="UP001174136"/>
    </source>
</evidence>
<dbReference type="PANTHER" id="PTHR31025">
    <property type="entry name" value="SI:CH211-196P9.1-RELATED"/>
    <property type="match status" value="1"/>
</dbReference>
<organism evidence="1 2">
    <name type="scientific">Merluccius polli</name>
    <name type="common">Benguela hake</name>
    <name type="synonym">Merluccius cadenati</name>
    <dbReference type="NCBI Taxonomy" id="89951"/>
    <lineage>
        <taxon>Eukaryota</taxon>
        <taxon>Metazoa</taxon>
        <taxon>Chordata</taxon>
        <taxon>Craniata</taxon>
        <taxon>Vertebrata</taxon>
        <taxon>Euteleostomi</taxon>
        <taxon>Actinopterygii</taxon>
        <taxon>Neopterygii</taxon>
        <taxon>Teleostei</taxon>
        <taxon>Neoteleostei</taxon>
        <taxon>Acanthomorphata</taxon>
        <taxon>Zeiogadaria</taxon>
        <taxon>Gadariae</taxon>
        <taxon>Gadiformes</taxon>
        <taxon>Gadoidei</taxon>
        <taxon>Merlucciidae</taxon>
        <taxon>Merluccius</taxon>
    </lineage>
</organism>
<dbReference type="EMBL" id="JAOPHQ010003709">
    <property type="protein sequence ID" value="KAK0142105.1"/>
    <property type="molecule type" value="Genomic_DNA"/>
</dbReference>
<dbReference type="Proteomes" id="UP001174136">
    <property type="component" value="Unassembled WGS sequence"/>
</dbReference>
<proteinExistence type="predicted"/>
<sequence length="826" mass="93464">MVSKKLFTIDGLNKAILSFPYKWSDKTNKPHVVPQSLIGRKTIGGNAHENWSLLRFLPFLIGSLVPENEPAWLVLMTLKDIVELIVAPVHTDESISYLEGKIVEHRQRYEELFPGVRLLPKHHYLEHYPWMIRCFGPLVTLWTMRFESKHSFFKQIVKHTSCFRNVPLTLASKHQFMIAFHLNSPSYGKSSLDVSSVSTVPVDVLQEDVVQAVKSKYPSTSEMHLANNASSSGIAYSKGMIVAHGSASGMPEFAEILQVCFINEEMFLIVKVLCGWYSAHYRAFELSLSPSREIQLLALSDLTDNYPLADYMVGSSRMVTLKRYIILKGLTRPRRMNSVAILKVILADNSSQRLTFQTGLPSSVNELVSEVQRQCGVNSNFRLQFMDALFDNDFMNLTSMDEVKDRGTIRVIPMMDTSTPLCSNSLSTSAPAHVFEEDSSSLSSGCVDTDILSSTSSGSRSVWPSIFCVPQFLHDAELKLEQGHAMYREKGDLLTPDPKLRSNILEGLVQEIVQYKVYVTDKQFDMVGEALIKKHPCLTERGSLTGYAGWKASLKNKLAIYRTVLRKLGCREVMVNSLKDKTEGKLSPAFGIKKPRRSEVNYCPPYPTGESDVSLEKLRVELLLDVKKRNNRDVVRMKMEKTFAFRRYEVVRDTPMIQDFQERWPALFEVNEINAEFKRITTMPLQSRFFSQLDVLSDKLLKLFEKRGGQIGKRLEKILAPMTQAEDVAAIQESIEDITVGIFAVKHDATSRPEDMGIVLEGLQILQGLDNAALAAAMLFGLMYVMNLNYSPELKHTFEVLQKVVMELDGTTLSKKAQVLKNRLYE</sequence>
<gene>
    <name evidence="1" type="ORF">N1851_020202</name>
</gene>
<comment type="caution">
    <text evidence="1">The sequence shown here is derived from an EMBL/GenBank/DDBJ whole genome shotgun (WGS) entry which is preliminary data.</text>
</comment>
<dbReference type="AlphaFoldDB" id="A0AA47ML68"/>
<protein>
    <submittedName>
        <fullName evidence="1">Uncharacterized protein</fullName>
    </submittedName>
</protein>
<evidence type="ECO:0000313" key="1">
    <source>
        <dbReference type="EMBL" id="KAK0142105.1"/>
    </source>
</evidence>
<dbReference type="PANTHER" id="PTHR31025:SF27">
    <property type="entry name" value="SI:CH211-193K19.2-RELATED"/>
    <property type="match status" value="1"/>
</dbReference>